<dbReference type="Gene3D" id="1.20.1070.10">
    <property type="entry name" value="Rhodopsin 7-helix transmembrane proteins"/>
    <property type="match status" value="1"/>
</dbReference>
<keyword evidence="3" id="KW-1185">Reference proteome</keyword>
<dbReference type="Proteomes" id="UP000494165">
    <property type="component" value="Unassembled WGS sequence"/>
</dbReference>
<proteinExistence type="predicted"/>
<name>A0A8S1EF90_9INSE</name>
<reference evidence="2 3" key="1">
    <citation type="submission" date="2020-04" db="EMBL/GenBank/DDBJ databases">
        <authorList>
            <person name="Alioto T."/>
            <person name="Alioto T."/>
            <person name="Gomez Garrido J."/>
        </authorList>
    </citation>
    <scope>NUCLEOTIDE SEQUENCE [LARGE SCALE GENOMIC DNA]</scope>
</reference>
<accession>A0A8S1EF90</accession>
<sequence>VLRVGSNYFAKFVAYSSGLPILIVAVALIFNLIDDEDSIFNPNMEKTCWITGNATAWIYGFGLGLILLLANVGLLSATWASGEPV</sequence>
<protein>
    <recommendedName>
        <fullName evidence="4">G-protein coupled receptors family 2 profile 2 domain-containing protein</fullName>
    </recommendedName>
</protein>
<evidence type="ECO:0000313" key="3">
    <source>
        <dbReference type="Proteomes" id="UP000494165"/>
    </source>
</evidence>
<dbReference type="EMBL" id="CADEPI010001149">
    <property type="protein sequence ID" value="CAB3389055.1"/>
    <property type="molecule type" value="Genomic_DNA"/>
</dbReference>
<feature type="transmembrane region" description="Helical" evidence="1">
    <location>
        <begin position="54"/>
        <end position="80"/>
    </location>
</feature>
<feature type="transmembrane region" description="Helical" evidence="1">
    <location>
        <begin position="12"/>
        <end position="33"/>
    </location>
</feature>
<organism evidence="2 3">
    <name type="scientific">Cloeon dipterum</name>
    <dbReference type="NCBI Taxonomy" id="197152"/>
    <lineage>
        <taxon>Eukaryota</taxon>
        <taxon>Metazoa</taxon>
        <taxon>Ecdysozoa</taxon>
        <taxon>Arthropoda</taxon>
        <taxon>Hexapoda</taxon>
        <taxon>Insecta</taxon>
        <taxon>Pterygota</taxon>
        <taxon>Palaeoptera</taxon>
        <taxon>Ephemeroptera</taxon>
        <taxon>Pisciforma</taxon>
        <taxon>Baetidae</taxon>
        <taxon>Cloeon</taxon>
    </lineage>
</organism>
<gene>
    <name evidence="2" type="ORF">CLODIP_2_CD12542</name>
</gene>
<dbReference type="AlphaFoldDB" id="A0A8S1EF90"/>
<evidence type="ECO:0000256" key="1">
    <source>
        <dbReference type="SAM" id="Phobius"/>
    </source>
</evidence>
<comment type="caution">
    <text evidence="2">The sequence shown here is derived from an EMBL/GenBank/DDBJ whole genome shotgun (WGS) entry which is preliminary data.</text>
</comment>
<feature type="non-terminal residue" evidence="2">
    <location>
        <position position="1"/>
    </location>
</feature>
<evidence type="ECO:0000313" key="2">
    <source>
        <dbReference type="EMBL" id="CAB3389055.1"/>
    </source>
</evidence>
<evidence type="ECO:0008006" key="4">
    <source>
        <dbReference type="Google" id="ProtNLM"/>
    </source>
</evidence>
<keyword evidence="1" id="KW-0812">Transmembrane</keyword>
<keyword evidence="1" id="KW-1133">Transmembrane helix</keyword>
<keyword evidence="1" id="KW-0472">Membrane</keyword>